<feature type="non-terminal residue" evidence="2">
    <location>
        <position position="46"/>
    </location>
</feature>
<gene>
    <name evidence="2" type="ORF">AVDCRST_MAG64-1421</name>
</gene>
<accession>A0A6J4NSD4</accession>
<feature type="non-terminal residue" evidence="2">
    <location>
        <position position="1"/>
    </location>
</feature>
<sequence>DPAARPCGRQGHDPQEHRRPQAEPPHEAVERRQGQGRGEGRRYDGL</sequence>
<feature type="region of interest" description="Disordered" evidence="1">
    <location>
        <begin position="1"/>
        <end position="46"/>
    </location>
</feature>
<protein>
    <submittedName>
        <fullName evidence="2">Uncharacterized protein</fullName>
    </submittedName>
</protein>
<organism evidence="2">
    <name type="scientific">uncultured Phycisphaerae bacterium</name>
    <dbReference type="NCBI Taxonomy" id="904963"/>
    <lineage>
        <taxon>Bacteria</taxon>
        <taxon>Pseudomonadati</taxon>
        <taxon>Planctomycetota</taxon>
        <taxon>Phycisphaerae</taxon>
        <taxon>environmental samples</taxon>
    </lineage>
</organism>
<reference evidence="2" key="1">
    <citation type="submission" date="2020-02" db="EMBL/GenBank/DDBJ databases">
        <authorList>
            <person name="Meier V. D."/>
        </authorList>
    </citation>
    <scope>NUCLEOTIDE SEQUENCE</scope>
    <source>
        <strain evidence="2">AVDCRST_MAG64</strain>
    </source>
</reference>
<feature type="compositionally biased region" description="Basic and acidic residues" evidence="1">
    <location>
        <begin position="10"/>
        <end position="46"/>
    </location>
</feature>
<dbReference type="AlphaFoldDB" id="A0A6J4NSD4"/>
<evidence type="ECO:0000313" key="2">
    <source>
        <dbReference type="EMBL" id="CAA9395934.1"/>
    </source>
</evidence>
<proteinExistence type="predicted"/>
<evidence type="ECO:0000256" key="1">
    <source>
        <dbReference type="SAM" id="MobiDB-lite"/>
    </source>
</evidence>
<dbReference type="EMBL" id="CADCUQ010000325">
    <property type="protein sequence ID" value="CAA9395934.1"/>
    <property type="molecule type" value="Genomic_DNA"/>
</dbReference>
<name>A0A6J4NSD4_9BACT</name>